<evidence type="ECO:0000256" key="3">
    <source>
        <dbReference type="RuleBase" id="RU003345"/>
    </source>
</evidence>
<protein>
    <submittedName>
        <fullName evidence="5">Aldehyde dehydrogenase family protein</fullName>
    </submittedName>
</protein>
<gene>
    <name evidence="5" type="ORF">AB0C36_10705</name>
</gene>
<evidence type="ECO:0000259" key="4">
    <source>
        <dbReference type="Pfam" id="PF00171"/>
    </source>
</evidence>
<name>A0ABV3DE04_9ACTN</name>
<dbReference type="RefSeq" id="WP_358352253.1">
    <property type="nucleotide sequence ID" value="NZ_JBEZFP010000020.1"/>
</dbReference>
<keyword evidence="1 3" id="KW-0560">Oxidoreductase</keyword>
<evidence type="ECO:0000313" key="5">
    <source>
        <dbReference type="EMBL" id="MEU8133970.1"/>
    </source>
</evidence>
<accession>A0ABV3DE04</accession>
<dbReference type="Pfam" id="PF00171">
    <property type="entry name" value="Aldedh"/>
    <property type="match status" value="1"/>
</dbReference>
<feature type="domain" description="Aldehyde dehydrogenase" evidence="4">
    <location>
        <begin position="19"/>
        <end position="469"/>
    </location>
</feature>
<sequence length="474" mass="49461">MTQALTAPGMTIGGAAATASATIGVVNPATGAVFAEAPDCTREQLDAAFDAAANAFTTWRRDEDARREALRACAKAIVERANDIAPILTAEQGKPLGDAVREVHTGAAWLNYYADLELPREIIKDDENSLVEVVRRPLGPVAAITPWNFPLTMAFWKIAPALRAGNTVVIKPSPYTPLSTLLIGEILRDVLPAGVVNAVSGGDELGRWMTSHPLARKISFTGSVETGKHVAASAAPDLKRVTLELGGNDAAIVLDDADVSAIAGKIFWSAFANNGQVCAAVKRVYVPEALHDDLVEALAAQARAVKVGEGTTEGVQLGPVNNRPQYERVSGLVADALAGGAKAAAGGSALTVGEGGGYFFEPTVLAGLSDGARIVDEEQFGPALPVVAYRDLEATVERVNAGRFGLGGSVWSGDGDRAADVAARLDVGTAWVNTHLSLSPAQPFGGAKWSGIGVENGPWGLYGFTETRVIHRAR</sequence>
<dbReference type="InterPro" id="IPR029510">
    <property type="entry name" value="Ald_DH_CS_GLU"/>
</dbReference>
<comment type="similarity">
    <text evidence="3">Belongs to the aldehyde dehydrogenase family.</text>
</comment>
<reference evidence="5 6" key="1">
    <citation type="submission" date="2024-06" db="EMBL/GenBank/DDBJ databases">
        <title>The Natural Products Discovery Center: Release of the First 8490 Sequenced Strains for Exploring Actinobacteria Biosynthetic Diversity.</title>
        <authorList>
            <person name="Kalkreuter E."/>
            <person name="Kautsar S.A."/>
            <person name="Yang D."/>
            <person name="Bader C.D."/>
            <person name="Teijaro C.N."/>
            <person name="Fluegel L."/>
            <person name="Davis C.M."/>
            <person name="Simpson J.R."/>
            <person name="Lauterbach L."/>
            <person name="Steele A.D."/>
            <person name="Gui C."/>
            <person name="Meng S."/>
            <person name="Li G."/>
            <person name="Viehrig K."/>
            <person name="Ye F."/>
            <person name="Su P."/>
            <person name="Kiefer A.F."/>
            <person name="Nichols A."/>
            <person name="Cepeda A.J."/>
            <person name="Yan W."/>
            <person name="Fan B."/>
            <person name="Jiang Y."/>
            <person name="Adhikari A."/>
            <person name="Zheng C.-J."/>
            <person name="Schuster L."/>
            <person name="Cowan T.M."/>
            <person name="Smanski M.J."/>
            <person name="Chevrette M.G."/>
            <person name="De Carvalho L.P.S."/>
            <person name="Shen B."/>
        </authorList>
    </citation>
    <scope>NUCLEOTIDE SEQUENCE [LARGE SCALE GENOMIC DNA]</scope>
    <source>
        <strain evidence="5 6">NPDC048946</strain>
    </source>
</reference>
<evidence type="ECO:0000256" key="1">
    <source>
        <dbReference type="ARBA" id="ARBA00023002"/>
    </source>
</evidence>
<proteinExistence type="inferred from homology"/>
<evidence type="ECO:0000313" key="6">
    <source>
        <dbReference type="Proteomes" id="UP001551482"/>
    </source>
</evidence>
<dbReference type="EMBL" id="JBEZFP010000020">
    <property type="protein sequence ID" value="MEU8133970.1"/>
    <property type="molecule type" value="Genomic_DNA"/>
</dbReference>
<dbReference type="InterPro" id="IPR016160">
    <property type="entry name" value="Ald_DH_CS_CYS"/>
</dbReference>
<evidence type="ECO:0000256" key="2">
    <source>
        <dbReference type="PROSITE-ProRule" id="PRU10007"/>
    </source>
</evidence>
<dbReference type="InterPro" id="IPR015590">
    <property type="entry name" value="Aldehyde_DH_dom"/>
</dbReference>
<organism evidence="5 6">
    <name type="scientific">Streptodolium elevatio</name>
    <dbReference type="NCBI Taxonomy" id="3157996"/>
    <lineage>
        <taxon>Bacteria</taxon>
        <taxon>Bacillati</taxon>
        <taxon>Actinomycetota</taxon>
        <taxon>Actinomycetes</taxon>
        <taxon>Kitasatosporales</taxon>
        <taxon>Streptomycetaceae</taxon>
        <taxon>Streptodolium</taxon>
    </lineage>
</organism>
<dbReference type="Proteomes" id="UP001551482">
    <property type="component" value="Unassembled WGS sequence"/>
</dbReference>
<dbReference type="PROSITE" id="PS00070">
    <property type="entry name" value="ALDEHYDE_DEHYDR_CYS"/>
    <property type="match status" value="1"/>
</dbReference>
<dbReference type="Gene3D" id="3.40.309.10">
    <property type="entry name" value="Aldehyde Dehydrogenase, Chain A, domain 2"/>
    <property type="match status" value="1"/>
</dbReference>
<dbReference type="InterPro" id="IPR016161">
    <property type="entry name" value="Ald_DH/histidinol_DH"/>
</dbReference>
<dbReference type="Gene3D" id="3.40.605.10">
    <property type="entry name" value="Aldehyde Dehydrogenase, Chain A, domain 1"/>
    <property type="match status" value="1"/>
</dbReference>
<comment type="caution">
    <text evidence="5">The sequence shown here is derived from an EMBL/GenBank/DDBJ whole genome shotgun (WGS) entry which is preliminary data.</text>
</comment>
<dbReference type="PANTHER" id="PTHR11699">
    <property type="entry name" value="ALDEHYDE DEHYDROGENASE-RELATED"/>
    <property type="match status" value="1"/>
</dbReference>
<dbReference type="CDD" id="cd07106">
    <property type="entry name" value="ALDH_AldA-AAD23400"/>
    <property type="match status" value="1"/>
</dbReference>
<feature type="active site" evidence="2">
    <location>
        <position position="244"/>
    </location>
</feature>
<dbReference type="InterPro" id="IPR016163">
    <property type="entry name" value="Ald_DH_C"/>
</dbReference>
<dbReference type="PROSITE" id="PS00687">
    <property type="entry name" value="ALDEHYDE_DEHYDR_GLU"/>
    <property type="match status" value="1"/>
</dbReference>
<dbReference type="InterPro" id="IPR044086">
    <property type="entry name" value="LUC3-like"/>
</dbReference>
<dbReference type="InterPro" id="IPR016162">
    <property type="entry name" value="Ald_DH_N"/>
</dbReference>
<dbReference type="SUPFAM" id="SSF53720">
    <property type="entry name" value="ALDH-like"/>
    <property type="match status" value="1"/>
</dbReference>
<keyword evidence="6" id="KW-1185">Reference proteome</keyword>